<evidence type="ECO:0000313" key="8">
    <source>
        <dbReference type="Proteomes" id="UP000552935"/>
    </source>
</evidence>
<feature type="compositionally biased region" description="Low complexity" evidence="1">
    <location>
        <begin position="289"/>
        <end position="310"/>
    </location>
</feature>
<accession>A0A508YL94</accession>
<evidence type="ECO:0000313" key="4">
    <source>
        <dbReference type="EMBL" id="ONN75520.1"/>
    </source>
</evidence>
<feature type="compositionally biased region" description="Polar residues" evidence="1">
    <location>
        <begin position="260"/>
        <end position="269"/>
    </location>
</feature>
<name>A0A508YL94_LACRH</name>
<evidence type="ECO:0000313" key="7">
    <source>
        <dbReference type="Proteomes" id="UP000307517"/>
    </source>
</evidence>
<reference evidence="5 7" key="2">
    <citation type="submission" date="2019-04" db="EMBL/GenBank/DDBJ databases">
        <title>Genome Announcement to Ensure Probiotic Safety of Lactobacillus rhamnosus UBLR-58.</title>
        <authorList>
            <person name="Sulthana A."/>
            <person name="Lakshmi S.G."/>
            <person name="Madempudi R.S."/>
        </authorList>
    </citation>
    <scope>NUCLEOTIDE SEQUENCE [LARGE SCALE GENOMIC DNA]</scope>
    <source>
        <strain evidence="5 7">UBLR-58</strain>
    </source>
</reference>
<feature type="transmembrane region" description="Helical" evidence="2">
    <location>
        <begin position="12"/>
        <end position="35"/>
    </location>
</feature>
<sequence length="319" mass="33568">MRRERIRRNRRTLYLTLAGIGAIILFIGVFIWLVLRGAKVQGPVASSSSSSASSTSAVTQSFKSGTYTATGDVTDENGVHHDLTVYVKLTTAKTYTRLLIIDAHSQPQVINDTGSIKQKKGKLTLVSDHANVYTYTTTTTYKHKQASTVDEYSAKDASGTVLSYTTALKKELNNTISLKGKTPHNYHYLTTSLPLQRSKKKLVSLANFKTSQTASSVSSSSVISSVPSSTNSQTSHSVSSTVSTEPSSSAAPSVESQHSQSGASGSNPAQTGGQGTQTGDDSEKPGSDQSNQPPAGSSSSQSPSPTDPGSNSATDTSPH</sequence>
<dbReference type="RefSeq" id="WP_005691924.1">
    <property type="nucleotide sequence ID" value="NZ_CABFNI010000005.1"/>
</dbReference>
<dbReference type="EMBL" id="MTJY01000019">
    <property type="protein sequence ID" value="ONN75520.1"/>
    <property type="molecule type" value="Genomic_DNA"/>
</dbReference>
<evidence type="ECO:0000313" key="3">
    <source>
        <dbReference type="EMBL" id="NZA05988.1"/>
    </source>
</evidence>
<evidence type="ECO:0000256" key="1">
    <source>
        <dbReference type="SAM" id="MobiDB-lite"/>
    </source>
</evidence>
<keyword evidence="2" id="KW-1133">Transmembrane helix</keyword>
<protein>
    <submittedName>
        <fullName evidence="3">Uncharacterized protein</fullName>
    </submittedName>
</protein>
<evidence type="ECO:0000313" key="6">
    <source>
        <dbReference type="Proteomes" id="UP000189067"/>
    </source>
</evidence>
<dbReference type="EMBL" id="SSHM01000001">
    <property type="protein sequence ID" value="THC80913.1"/>
    <property type="molecule type" value="Genomic_DNA"/>
</dbReference>
<evidence type="ECO:0000256" key="2">
    <source>
        <dbReference type="SAM" id="Phobius"/>
    </source>
</evidence>
<evidence type="ECO:0000313" key="5">
    <source>
        <dbReference type="EMBL" id="THC80913.1"/>
    </source>
</evidence>
<dbReference type="Proteomes" id="UP000552935">
    <property type="component" value="Unassembled WGS sequence"/>
</dbReference>
<comment type="caution">
    <text evidence="3">The sequence shown here is derived from an EMBL/GenBank/DDBJ whole genome shotgun (WGS) entry which is preliminary data.</text>
</comment>
<dbReference type="Proteomes" id="UP000307517">
    <property type="component" value="Unassembled WGS sequence"/>
</dbReference>
<reference evidence="4 6" key="1">
    <citation type="submission" date="2017-01" db="EMBL/GenBank/DDBJ databases">
        <title>In silico prediction, in vitro antibacterial spectrum and physicochemical properties of a putative bacteriocin produced by Lactobacillus rhamnosus strain L156.4.</title>
        <authorList>
            <person name="Silveira A.M."/>
            <person name="Monteiro A.S."/>
            <person name="Santos V.L."/>
            <person name="Nicoli J.R."/>
            <person name="Azevedo V."/>
            <person name="Soares S.C."/>
            <person name="Castro-Oliveira L."/>
            <person name="Dias-Souza M.V."/>
            <person name="Nardi R.M."/>
        </authorList>
    </citation>
    <scope>NUCLEOTIDE SEQUENCE [LARGE SCALE GENOMIC DNA]</scope>
    <source>
        <strain evidence="4 6">L156.4</strain>
    </source>
</reference>
<feature type="region of interest" description="Disordered" evidence="1">
    <location>
        <begin position="214"/>
        <end position="319"/>
    </location>
</feature>
<dbReference type="AlphaFoldDB" id="A0A508YL94"/>
<dbReference type="Proteomes" id="UP000189067">
    <property type="component" value="Unassembled WGS sequence"/>
</dbReference>
<gene>
    <name evidence="4" type="ORF">BWR10_03340</name>
    <name evidence="5" type="ORF">E6L36_11390</name>
    <name evidence="3" type="ORF">H0N82_13035</name>
</gene>
<keyword evidence="2" id="KW-0812">Transmembrane</keyword>
<proteinExistence type="predicted"/>
<organism evidence="3 8">
    <name type="scientific">Lacticaseibacillus rhamnosus</name>
    <name type="common">Lactobacillus rhamnosus</name>
    <dbReference type="NCBI Taxonomy" id="47715"/>
    <lineage>
        <taxon>Bacteria</taxon>
        <taxon>Bacillati</taxon>
        <taxon>Bacillota</taxon>
        <taxon>Bacilli</taxon>
        <taxon>Lactobacillales</taxon>
        <taxon>Lactobacillaceae</taxon>
        <taxon>Lacticaseibacillus</taxon>
    </lineage>
</organism>
<reference evidence="3 8" key="3">
    <citation type="submission" date="2020-07" db="EMBL/GenBank/DDBJ databases">
        <title>Organ Donor 1.</title>
        <authorList>
            <person name="Marsh A.J."/>
            <person name="Azcarate-Peril M.A."/>
        </authorList>
    </citation>
    <scope>NUCLEOTIDE SEQUENCE [LARGE SCALE GENOMIC DNA]</scope>
    <source>
        <strain evidence="3 8">AMC0712</strain>
    </source>
</reference>
<keyword evidence="2" id="KW-0472">Membrane</keyword>
<feature type="compositionally biased region" description="Low complexity" evidence="1">
    <location>
        <begin position="214"/>
        <end position="259"/>
    </location>
</feature>
<dbReference type="EMBL" id="JACCKI010000016">
    <property type="protein sequence ID" value="NZA05988.1"/>
    <property type="molecule type" value="Genomic_DNA"/>
</dbReference>